<dbReference type="GO" id="GO:0008757">
    <property type="term" value="F:S-adenosylmethionine-dependent methyltransferase activity"/>
    <property type="evidence" value="ECO:0007669"/>
    <property type="project" value="InterPro"/>
</dbReference>
<dbReference type="Pfam" id="PF08241">
    <property type="entry name" value="Methyltransf_11"/>
    <property type="match status" value="1"/>
</dbReference>
<dbReference type="Proteomes" id="UP000587586">
    <property type="component" value="Unassembled WGS sequence"/>
</dbReference>
<protein>
    <recommendedName>
        <fullName evidence="1">Methyltransferase type 11 domain-containing protein</fullName>
    </recommendedName>
</protein>
<dbReference type="PANTHER" id="PTHR43591">
    <property type="entry name" value="METHYLTRANSFERASE"/>
    <property type="match status" value="1"/>
</dbReference>
<accession>A0A6V8NAB4</accession>
<dbReference type="RefSeq" id="WP_183361979.1">
    <property type="nucleotide sequence ID" value="NZ_BLXZ01000006.1"/>
</dbReference>
<proteinExistence type="predicted"/>
<gene>
    <name evidence="2" type="ORF">GMLC_29690</name>
</gene>
<dbReference type="Gene3D" id="3.40.50.150">
    <property type="entry name" value="Vaccinia Virus protein VP39"/>
    <property type="match status" value="1"/>
</dbReference>
<dbReference type="AlphaFoldDB" id="A0A6V8NAB4"/>
<sequence length="257" mass="28630">MNEQSQERHRARIVDQFSRQAVPFTQVPGHLDAIQILVELSGVSPDDRVLDVACGPGLVACEFARHAAEVVGMDLTPAMVEQAEKRQRELKLENVSWAVGDAVPLPYPDDSFSLVITRYSYHHLLDPAQALAEMIRVCRPGGRVLVADVAMPPEHVELYDRLEILRDPSHTHALTTEEFTALFLDSGLTDCRQTGYGVDIELEAQMRASFPKEGDEAKVREMIVGDIDKNQIGIRARREDGKVLYTVPISVYVGRKG</sequence>
<evidence type="ECO:0000313" key="2">
    <source>
        <dbReference type="EMBL" id="GFO69390.1"/>
    </source>
</evidence>
<keyword evidence="3" id="KW-1185">Reference proteome</keyword>
<evidence type="ECO:0000259" key="1">
    <source>
        <dbReference type="Pfam" id="PF08241"/>
    </source>
</evidence>
<dbReference type="PANTHER" id="PTHR43591:SF108">
    <property type="entry name" value="S-ADENOSYL-L-METHIONINE-DEPENDENT METHYLTRANSFERASE"/>
    <property type="match status" value="1"/>
</dbReference>
<dbReference type="InterPro" id="IPR013216">
    <property type="entry name" value="Methyltransf_11"/>
</dbReference>
<dbReference type="InterPro" id="IPR029063">
    <property type="entry name" value="SAM-dependent_MTases_sf"/>
</dbReference>
<comment type="caution">
    <text evidence="2">The sequence shown here is derived from an EMBL/GenBank/DDBJ whole genome shotgun (WGS) entry which is preliminary data.</text>
</comment>
<evidence type="ECO:0000313" key="3">
    <source>
        <dbReference type="Proteomes" id="UP000587586"/>
    </source>
</evidence>
<dbReference type="SUPFAM" id="SSF53335">
    <property type="entry name" value="S-adenosyl-L-methionine-dependent methyltransferases"/>
    <property type="match status" value="1"/>
</dbReference>
<dbReference type="CDD" id="cd02440">
    <property type="entry name" value="AdoMet_MTases"/>
    <property type="match status" value="1"/>
</dbReference>
<dbReference type="EMBL" id="BLXZ01000006">
    <property type="protein sequence ID" value="GFO69390.1"/>
    <property type="molecule type" value="Genomic_DNA"/>
</dbReference>
<feature type="domain" description="Methyltransferase type 11" evidence="1">
    <location>
        <begin position="50"/>
        <end position="145"/>
    </location>
</feature>
<reference evidence="3" key="1">
    <citation type="submission" date="2020-06" db="EMBL/GenBank/DDBJ databases">
        <title>Draft genomic sequecing of Geomonas sp. Red745.</title>
        <authorList>
            <person name="Itoh H."/>
            <person name="Xu Z.X."/>
            <person name="Ushijima N."/>
            <person name="Masuda Y."/>
            <person name="Shiratori Y."/>
            <person name="Senoo K."/>
        </authorList>
    </citation>
    <scope>NUCLEOTIDE SEQUENCE [LARGE SCALE GENOMIC DNA]</scope>
    <source>
        <strain evidence="3">Red745</strain>
    </source>
</reference>
<organism evidence="2 3">
    <name type="scientific">Geomonas limicola</name>
    <dbReference type="NCBI Taxonomy" id="2740186"/>
    <lineage>
        <taxon>Bacteria</taxon>
        <taxon>Pseudomonadati</taxon>
        <taxon>Thermodesulfobacteriota</taxon>
        <taxon>Desulfuromonadia</taxon>
        <taxon>Geobacterales</taxon>
        <taxon>Geobacteraceae</taxon>
        <taxon>Geomonas</taxon>
    </lineage>
</organism>
<name>A0A6V8NAB4_9BACT</name>